<proteinExistence type="predicted"/>
<reference evidence="2" key="1">
    <citation type="journal article" date="2015" name="Nature">
        <title>Complex archaea that bridge the gap between prokaryotes and eukaryotes.</title>
        <authorList>
            <person name="Spang A."/>
            <person name="Saw J.H."/>
            <person name="Jorgensen S.L."/>
            <person name="Zaremba-Niedzwiedzka K."/>
            <person name="Martijn J."/>
            <person name="Lind A.E."/>
            <person name="van Eijk R."/>
            <person name="Schleper C."/>
            <person name="Guy L."/>
            <person name="Ettema T.J."/>
        </authorList>
    </citation>
    <scope>NUCLEOTIDE SEQUENCE</scope>
</reference>
<dbReference type="Gene3D" id="3.90.75.20">
    <property type="match status" value="1"/>
</dbReference>
<organism evidence="2">
    <name type="scientific">marine sediment metagenome</name>
    <dbReference type="NCBI Taxonomy" id="412755"/>
    <lineage>
        <taxon>unclassified sequences</taxon>
        <taxon>metagenomes</taxon>
        <taxon>ecological metagenomes</taxon>
    </lineage>
</organism>
<dbReference type="InterPro" id="IPR003615">
    <property type="entry name" value="HNH_nuc"/>
</dbReference>
<gene>
    <name evidence="2" type="ORF">LCGC14_1568160</name>
</gene>
<evidence type="ECO:0000259" key="1">
    <source>
        <dbReference type="Pfam" id="PF13392"/>
    </source>
</evidence>
<evidence type="ECO:0000313" key="2">
    <source>
        <dbReference type="EMBL" id="KKM28097.1"/>
    </source>
</evidence>
<dbReference type="InterPro" id="IPR044925">
    <property type="entry name" value="His-Me_finger_sf"/>
</dbReference>
<dbReference type="Pfam" id="PF13392">
    <property type="entry name" value="HNH_3"/>
    <property type="match status" value="1"/>
</dbReference>
<comment type="caution">
    <text evidence="2">The sequence shown here is derived from an EMBL/GenBank/DDBJ whole genome shotgun (WGS) entry which is preliminary data.</text>
</comment>
<dbReference type="EMBL" id="LAZR01012191">
    <property type="protein sequence ID" value="KKM28097.1"/>
    <property type="molecule type" value="Genomic_DNA"/>
</dbReference>
<protein>
    <recommendedName>
        <fullName evidence="1">HNH nuclease domain-containing protein</fullName>
    </recommendedName>
</protein>
<dbReference type="AlphaFoldDB" id="A0A0F9IKG4"/>
<dbReference type="SUPFAM" id="SSF54060">
    <property type="entry name" value="His-Me finger endonucleases"/>
    <property type="match status" value="1"/>
</dbReference>
<name>A0A0F9IKG4_9ZZZZ</name>
<sequence length="186" mass="22291">MYGRIWTTEETDFVKDHMEKMTKREMGKALGRTIGSVLNRMRELKRLGFERSEAAIKELEVKGRRKGGRETQKKIRFRRIPCQYPELGNCWVCISCSPTYNGYPRVCRNGKQQKLSRYVWEKYFGPIPKGMFVLHKCDNRACINPEHLFLGTHKDNMQDMMKKRWMERWKKEKKSLHLKKRDAHAY</sequence>
<feature type="domain" description="HNH nuclease" evidence="1">
    <location>
        <begin position="115"/>
        <end position="158"/>
    </location>
</feature>
<accession>A0A0F9IKG4</accession>